<feature type="compositionally biased region" description="Low complexity" evidence="2">
    <location>
        <begin position="295"/>
        <end position="307"/>
    </location>
</feature>
<dbReference type="Proteomes" id="UP001157034">
    <property type="component" value="Unassembled WGS sequence"/>
</dbReference>
<dbReference type="SUPFAM" id="SSF47413">
    <property type="entry name" value="lambda repressor-like DNA-binding domains"/>
    <property type="match status" value="1"/>
</dbReference>
<gene>
    <name evidence="4" type="ORF">GCM10025881_03000</name>
</gene>
<evidence type="ECO:0000313" key="5">
    <source>
        <dbReference type="Proteomes" id="UP001157034"/>
    </source>
</evidence>
<comment type="similarity">
    <text evidence="1">Belongs to the short-chain fatty acyl-CoA assimilation regulator (ScfR) family.</text>
</comment>
<dbReference type="PANTHER" id="PTHR43236">
    <property type="entry name" value="ANTITOXIN HIGA1"/>
    <property type="match status" value="1"/>
</dbReference>
<dbReference type="Pfam" id="PF01381">
    <property type="entry name" value="HTH_3"/>
    <property type="match status" value="1"/>
</dbReference>
<sequence>MSYRVGDVILVLRRAADITQEELAARLGITQAALSRYENDLREPDDEMLEKLGEALGVTAEFLRHEFQMHGAIAADAHMRRQKTTKPSDWKRVEARLNTMRMHSSYLLERVPLQLQNHVIQVDPDEHNPDQAAAMLRAAWRMPIGPVRNLIRWVESAGVIVIEEDFGTHRIDGMSQWAGEHAVIILNGALPTDRKRLTVAHELGHLVLHTQYMDPDVEDQANQFAAEFLMPGHVIGPQLTNLTLGKLSDLKAEWAVSMQAIFERAYRMGKVTPDERQRFYRQMNSRGWKTREPGNELLPPETPELAPSVGQRLDQSGLTRREIQILIGARDGHPTPFDAPRRALRAV</sequence>
<feature type="region of interest" description="Disordered" evidence="2">
    <location>
        <begin position="286"/>
        <end position="310"/>
    </location>
</feature>
<dbReference type="EMBL" id="BSVB01000001">
    <property type="protein sequence ID" value="GMA93476.1"/>
    <property type="molecule type" value="Genomic_DNA"/>
</dbReference>
<protein>
    <recommendedName>
        <fullName evidence="3">HTH cro/C1-type domain-containing protein</fullName>
    </recommendedName>
</protein>
<dbReference type="SMART" id="SM00530">
    <property type="entry name" value="HTH_XRE"/>
    <property type="match status" value="1"/>
</dbReference>
<proteinExistence type="inferred from homology"/>
<dbReference type="Gene3D" id="1.10.10.2910">
    <property type="match status" value="1"/>
</dbReference>
<dbReference type="InterPro" id="IPR001387">
    <property type="entry name" value="Cro/C1-type_HTH"/>
</dbReference>
<dbReference type="PANTHER" id="PTHR43236:SF1">
    <property type="entry name" value="BLL7220 PROTEIN"/>
    <property type="match status" value="1"/>
</dbReference>
<evidence type="ECO:0000256" key="1">
    <source>
        <dbReference type="ARBA" id="ARBA00007227"/>
    </source>
</evidence>
<evidence type="ECO:0000259" key="3">
    <source>
        <dbReference type="PROSITE" id="PS50943"/>
    </source>
</evidence>
<accession>A0ABQ6JYT1</accession>
<dbReference type="InterPro" id="IPR010359">
    <property type="entry name" value="IrrE_HExxH"/>
</dbReference>
<reference evidence="5" key="1">
    <citation type="journal article" date="2019" name="Int. J. Syst. Evol. Microbiol.">
        <title>The Global Catalogue of Microorganisms (GCM) 10K type strain sequencing project: providing services to taxonomists for standard genome sequencing and annotation.</title>
        <authorList>
            <consortium name="The Broad Institute Genomics Platform"/>
            <consortium name="The Broad Institute Genome Sequencing Center for Infectious Disease"/>
            <person name="Wu L."/>
            <person name="Ma J."/>
        </authorList>
    </citation>
    <scope>NUCLEOTIDE SEQUENCE [LARGE SCALE GENOMIC DNA]</scope>
    <source>
        <strain evidence="5">NBRC 108894</strain>
    </source>
</reference>
<evidence type="ECO:0000256" key="2">
    <source>
        <dbReference type="SAM" id="MobiDB-lite"/>
    </source>
</evidence>
<comment type="caution">
    <text evidence="4">The sequence shown here is derived from an EMBL/GenBank/DDBJ whole genome shotgun (WGS) entry which is preliminary data.</text>
</comment>
<name>A0ABQ6JYT1_9MICO</name>
<evidence type="ECO:0000313" key="4">
    <source>
        <dbReference type="EMBL" id="GMA93476.1"/>
    </source>
</evidence>
<dbReference type="InterPro" id="IPR010982">
    <property type="entry name" value="Lambda_DNA-bd_dom_sf"/>
</dbReference>
<dbReference type="Pfam" id="PF06114">
    <property type="entry name" value="Peptidase_M78"/>
    <property type="match status" value="1"/>
</dbReference>
<feature type="domain" description="HTH cro/C1-type" evidence="3">
    <location>
        <begin position="9"/>
        <end position="63"/>
    </location>
</feature>
<dbReference type="Gene3D" id="1.10.260.40">
    <property type="entry name" value="lambda repressor-like DNA-binding domains"/>
    <property type="match status" value="1"/>
</dbReference>
<organism evidence="4 5">
    <name type="scientific">Pseudolysinimonas kribbensis</name>
    <dbReference type="NCBI Taxonomy" id="433641"/>
    <lineage>
        <taxon>Bacteria</taxon>
        <taxon>Bacillati</taxon>
        <taxon>Actinomycetota</taxon>
        <taxon>Actinomycetes</taxon>
        <taxon>Micrococcales</taxon>
        <taxon>Microbacteriaceae</taxon>
        <taxon>Pseudolysinimonas</taxon>
    </lineage>
</organism>
<dbReference type="InterPro" id="IPR052345">
    <property type="entry name" value="Rad_response_metalloprotease"/>
</dbReference>
<dbReference type="PROSITE" id="PS50943">
    <property type="entry name" value="HTH_CROC1"/>
    <property type="match status" value="1"/>
</dbReference>
<dbReference type="RefSeq" id="WP_284252301.1">
    <property type="nucleotide sequence ID" value="NZ_BAAAQO010000006.1"/>
</dbReference>
<keyword evidence="5" id="KW-1185">Reference proteome</keyword>
<dbReference type="CDD" id="cd00093">
    <property type="entry name" value="HTH_XRE"/>
    <property type="match status" value="1"/>
</dbReference>